<dbReference type="STRING" id="29655.A0A0K9PCQ8"/>
<dbReference type="PANTHER" id="PTHR15954">
    <property type="entry name" value="VACUOLAR PROTEIN SORTING-ASSOCIATED PROTEIN 51 HOMOLOG"/>
    <property type="match status" value="1"/>
</dbReference>
<evidence type="ECO:0000256" key="2">
    <source>
        <dbReference type="RuleBase" id="RU368010"/>
    </source>
</evidence>
<dbReference type="GO" id="GO:0006869">
    <property type="term" value="P:lipid transport"/>
    <property type="evidence" value="ECO:0007669"/>
    <property type="project" value="UniProtKB-UniRule"/>
</dbReference>
<evidence type="ECO:0000313" key="3">
    <source>
        <dbReference type="EMBL" id="KMZ66759.1"/>
    </source>
</evidence>
<gene>
    <name evidence="3" type="ORF">ZOSMA_28G01190</name>
</gene>
<comment type="subcellular location">
    <subcellularLocation>
        <location evidence="2">Golgi apparatus</location>
        <location evidence="2">trans-Golgi network</location>
    </subcellularLocation>
</comment>
<dbReference type="GO" id="GO:0005829">
    <property type="term" value="C:cytosol"/>
    <property type="evidence" value="ECO:0007669"/>
    <property type="project" value="GOC"/>
</dbReference>
<proteinExistence type="inferred from homology"/>
<organism evidence="3 4">
    <name type="scientific">Zostera marina</name>
    <name type="common">Eelgrass</name>
    <dbReference type="NCBI Taxonomy" id="29655"/>
    <lineage>
        <taxon>Eukaryota</taxon>
        <taxon>Viridiplantae</taxon>
        <taxon>Streptophyta</taxon>
        <taxon>Embryophyta</taxon>
        <taxon>Tracheophyta</taxon>
        <taxon>Spermatophyta</taxon>
        <taxon>Magnoliopsida</taxon>
        <taxon>Liliopsida</taxon>
        <taxon>Zosteraceae</taxon>
        <taxon>Zostera</taxon>
    </lineage>
</organism>
<dbReference type="GO" id="GO:0007030">
    <property type="term" value="P:Golgi organization"/>
    <property type="evidence" value="ECO:0007669"/>
    <property type="project" value="UniProtKB-UniRule"/>
</dbReference>
<keyword evidence="2" id="KW-0445">Lipid transport</keyword>
<comment type="subunit">
    <text evidence="2">Component of the Golgi-associated retrograde protein (GARP) complex.</text>
</comment>
<evidence type="ECO:0000313" key="4">
    <source>
        <dbReference type="Proteomes" id="UP000036987"/>
    </source>
</evidence>
<evidence type="ECO:0000256" key="1">
    <source>
        <dbReference type="ARBA" id="ARBA00006080"/>
    </source>
</evidence>
<comment type="caution">
    <text evidence="3">The sequence shown here is derived from an EMBL/GenBank/DDBJ whole genome shotgun (WGS) entry which is preliminary data.</text>
</comment>
<keyword evidence="4" id="KW-1185">Reference proteome</keyword>
<reference evidence="4" key="1">
    <citation type="journal article" date="2016" name="Nature">
        <title>The genome of the seagrass Zostera marina reveals angiosperm adaptation to the sea.</title>
        <authorList>
            <person name="Olsen J.L."/>
            <person name="Rouze P."/>
            <person name="Verhelst B."/>
            <person name="Lin Y.-C."/>
            <person name="Bayer T."/>
            <person name="Collen J."/>
            <person name="Dattolo E."/>
            <person name="De Paoli E."/>
            <person name="Dittami S."/>
            <person name="Maumus F."/>
            <person name="Michel G."/>
            <person name="Kersting A."/>
            <person name="Lauritano C."/>
            <person name="Lohaus R."/>
            <person name="Toepel M."/>
            <person name="Tonon T."/>
            <person name="Vanneste K."/>
            <person name="Amirebrahimi M."/>
            <person name="Brakel J."/>
            <person name="Bostroem C."/>
            <person name="Chovatia M."/>
            <person name="Grimwood J."/>
            <person name="Jenkins J.W."/>
            <person name="Jueterbock A."/>
            <person name="Mraz A."/>
            <person name="Stam W.T."/>
            <person name="Tice H."/>
            <person name="Bornberg-Bauer E."/>
            <person name="Green P.J."/>
            <person name="Pearson G.A."/>
            <person name="Procaccini G."/>
            <person name="Duarte C.M."/>
            <person name="Schmutz J."/>
            <person name="Reusch T.B.H."/>
            <person name="Van de Peer Y."/>
        </authorList>
    </citation>
    <scope>NUCLEOTIDE SEQUENCE [LARGE SCALE GENOMIC DNA]</scope>
    <source>
        <strain evidence="4">cv. Finnish</strain>
    </source>
</reference>
<dbReference type="Proteomes" id="UP000036987">
    <property type="component" value="Unassembled WGS sequence"/>
</dbReference>
<sequence>MSTIVKLCLKSLQEFIRLQTFNRSGYQQIQLDIEYLKTPLKEIAADATVIDFLLKEVNNAAHERSLDPIPLEPTIVDRLIEAKQIKSRELSIQQSLK</sequence>
<dbReference type="PANTHER" id="PTHR15954:SF4">
    <property type="entry name" value="VACUOLAR PROTEIN SORTING-ASSOCIATED PROTEIN 51 HOMOLOG"/>
    <property type="match status" value="1"/>
</dbReference>
<accession>A0A0K9PCQ8</accession>
<dbReference type="GO" id="GO:0015031">
    <property type="term" value="P:protein transport"/>
    <property type="evidence" value="ECO:0007669"/>
    <property type="project" value="UniProtKB-UniRule"/>
</dbReference>
<dbReference type="OrthoDB" id="203678at2759"/>
<protein>
    <recommendedName>
        <fullName evidence="2">Vacuolar protein sorting-associated protein 51 homolog</fullName>
    </recommendedName>
</protein>
<dbReference type="EMBL" id="LFYR01000958">
    <property type="protein sequence ID" value="KMZ66759.1"/>
    <property type="molecule type" value="Genomic_DNA"/>
</dbReference>
<keyword evidence="2" id="KW-0813">Transport</keyword>
<dbReference type="GO" id="GO:0042147">
    <property type="term" value="P:retrograde transport, endosome to Golgi"/>
    <property type="evidence" value="ECO:0007669"/>
    <property type="project" value="UniProtKB-UniRule"/>
</dbReference>
<dbReference type="AlphaFoldDB" id="A0A0K9PCQ8"/>
<dbReference type="InterPro" id="IPR014812">
    <property type="entry name" value="Vps51"/>
</dbReference>
<dbReference type="GO" id="GO:0000938">
    <property type="term" value="C:GARP complex"/>
    <property type="evidence" value="ECO:0007669"/>
    <property type="project" value="UniProtKB-UniRule"/>
</dbReference>
<keyword evidence="2" id="KW-0653">Protein transport</keyword>
<keyword evidence="2" id="KW-0333">Golgi apparatus</keyword>
<name>A0A0K9PCQ8_ZOSMR</name>
<comment type="function">
    <text evidence="2">Acts as component of the GARP complex that is involved in retrograde transport from early and late endosomes to the trans-Golgi network (TGN).</text>
</comment>
<comment type="similarity">
    <text evidence="1 2">Belongs to the VPS51 family.</text>
</comment>